<reference evidence="3" key="1">
    <citation type="submission" date="2020-03" db="EMBL/GenBank/DDBJ databases">
        <title>Phycicoccus flavus sp. nov., a novel endophytic actinobacterium isolated from branch of Kandelia candel.</title>
        <authorList>
            <person name="Tuo L."/>
        </authorList>
    </citation>
    <scope>NUCLEOTIDE SEQUENCE</scope>
    <source>
        <strain evidence="3">CMS6Z-2</strain>
    </source>
</reference>
<evidence type="ECO:0000256" key="1">
    <source>
        <dbReference type="SAM" id="MobiDB-lite"/>
    </source>
</evidence>
<evidence type="ECO:0000256" key="2">
    <source>
        <dbReference type="SAM" id="Phobius"/>
    </source>
</evidence>
<dbReference type="EMBL" id="SAYU02000029">
    <property type="protein sequence ID" value="NHA68438.1"/>
    <property type="molecule type" value="Genomic_DNA"/>
</dbReference>
<feature type="transmembrane region" description="Helical" evidence="2">
    <location>
        <begin position="31"/>
        <end position="51"/>
    </location>
</feature>
<feature type="compositionally biased region" description="Basic and acidic residues" evidence="1">
    <location>
        <begin position="1"/>
        <end position="16"/>
    </location>
</feature>
<protein>
    <recommendedName>
        <fullName evidence="5">PknH-like extracellular domain-containing protein</fullName>
    </recommendedName>
</protein>
<evidence type="ECO:0008006" key="5">
    <source>
        <dbReference type="Google" id="ProtNLM"/>
    </source>
</evidence>
<proteinExistence type="predicted"/>
<keyword evidence="2" id="KW-0812">Transmembrane</keyword>
<evidence type="ECO:0000313" key="4">
    <source>
        <dbReference type="Proteomes" id="UP000287866"/>
    </source>
</evidence>
<keyword evidence="4" id="KW-1185">Reference proteome</keyword>
<gene>
    <name evidence="3" type="ORF">EPD83_010300</name>
</gene>
<feature type="region of interest" description="Disordered" evidence="1">
    <location>
        <begin position="1"/>
        <end position="31"/>
    </location>
</feature>
<sequence length="472" mass="48153">MSHDHDQPWTDHDPHGPHPSGGSRSRPGSRALGAGFATAGVVAAVGVGLVLGGSPIGSGASAADAAVGRTSGSPSSPLLDPTLIPLEHGYPDVDEAGDPVRVSAGPGPAVDLCGEDVLTGSLASRVAHVESANPEDQRGRTLMVFDTGEEAARALTWTVGAVQRCARVHDGPGRFVALGAAEGEDTVLWSVNYGIGEGADFRVMSGSNHRVVRLGETLLVDSTAGELVGGWVDDGDLGPSREQVRPVLDAVREALGIPAVDPPADPGPTSTRSPSGTGTPTPTSRPSSTPGPTTLLDPTGIALTRGYPDRDEAGDEVRVEAGPGPAVDVCGRPILTGSLAARVAHATAANPEDMRNRTLAVFATTTEARAALDWTARTVRRCADSADGSRLEVFGDTEGEDTFVWAQSYGPGDTIMASDIHRLVLVGNALLVDSAAGEAWGGAISADSATVVESREAVAPLVAEIRVAQDGA</sequence>
<evidence type="ECO:0000313" key="3">
    <source>
        <dbReference type="EMBL" id="NHA68438.1"/>
    </source>
</evidence>
<dbReference type="AlphaFoldDB" id="A0A8T6R254"/>
<feature type="compositionally biased region" description="Low complexity" evidence="1">
    <location>
        <begin position="18"/>
        <end position="31"/>
    </location>
</feature>
<dbReference type="RefSeq" id="WP_165566560.1">
    <property type="nucleotide sequence ID" value="NZ_SAYU02000029.1"/>
</dbReference>
<organism evidence="3 4">
    <name type="scientific">Phycicoccus flavus</name>
    <dbReference type="NCBI Taxonomy" id="2502783"/>
    <lineage>
        <taxon>Bacteria</taxon>
        <taxon>Bacillati</taxon>
        <taxon>Actinomycetota</taxon>
        <taxon>Actinomycetes</taxon>
        <taxon>Micrococcales</taxon>
        <taxon>Intrasporangiaceae</taxon>
        <taxon>Phycicoccus</taxon>
    </lineage>
</organism>
<keyword evidence="2" id="KW-1133">Transmembrane helix</keyword>
<feature type="region of interest" description="Disordered" evidence="1">
    <location>
        <begin position="59"/>
        <end position="79"/>
    </location>
</feature>
<dbReference type="Proteomes" id="UP000287866">
    <property type="component" value="Unassembled WGS sequence"/>
</dbReference>
<comment type="caution">
    <text evidence="3">The sequence shown here is derived from an EMBL/GenBank/DDBJ whole genome shotgun (WGS) entry which is preliminary data.</text>
</comment>
<feature type="compositionally biased region" description="Low complexity" evidence="1">
    <location>
        <begin position="267"/>
        <end position="300"/>
    </location>
</feature>
<feature type="compositionally biased region" description="Low complexity" evidence="1">
    <location>
        <begin position="59"/>
        <end position="68"/>
    </location>
</feature>
<feature type="region of interest" description="Disordered" evidence="1">
    <location>
        <begin position="257"/>
        <end position="309"/>
    </location>
</feature>
<keyword evidence="2" id="KW-0472">Membrane</keyword>
<name>A0A8T6R254_9MICO</name>
<accession>A0A8T6R254</accession>